<proteinExistence type="predicted"/>
<dbReference type="InterPro" id="IPR029302">
    <property type="entry name" value="IFT43"/>
</dbReference>
<dbReference type="Proteomes" id="UP000041254">
    <property type="component" value="Unassembled WGS sequence"/>
</dbReference>
<feature type="region of interest" description="Disordered" evidence="2">
    <location>
        <begin position="1"/>
        <end position="62"/>
    </location>
</feature>
<reference evidence="3 4" key="1">
    <citation type="submission" date="2014-11" db="EMBL/GenBank/DDBJ databases">
        <authorList>
            <person name="Zhu J."/>
            <person name="Qi W."/>
            <person name="Song R."/>
        </authorList>
    </citation>
    <scope>NUCLEOTIDE SEQUENCE [LARGE SCALE GENOMIC DNA]</scope>
</reference>
<evidence type="ECO:0000313" key="3">
    <source>
        <dbReference type="EMBL" id="CEM12118.1"/>
    </source>
</evidence>
<protein>
    <submittedName>
        <fullName evidence="3">Uncharacterized protein</fullName>
    </submittedName>
</protein>
<evidence type="ECO:0000256" key="1">
    <source>
        <dbReference type="ARBA" id="ARBA00022794"/>
    </source>
</evidence>
<dbReference type="AlphaFoldDB" id="A0A0G4FG39"/>
<keyword evidence="4" id="KW-1185">Reference proteome</keyword>
<dbReference type="EMBL" id="CDMY01000433">
    <property type="protein sequence ID" value="CEM12118.1"/>
    <property type="molecule type" value="Genomic_DNA"/>
</dbReference>
<name>A0A0G4FG39_VITBC</name>
<dbReference type="VEuPathDB" id="CryptoDB:Vbra_15322"/>
<gene>
    <name evidence="3" type="ORF">Vbra_15322</name>
</gene>
<organism evidence="3 4">
    <name type="scientific">Vitrella brassicaformis (strain CCMP3155)</name>
    <dbReference type="NCBI Taxonomy" id="1169540"/>
    <lineage>
        <taxon>Eukaryota</taxon>
        <taxon>Sar</taxon>
        <taxon>Alveolata</taxon>
        <taxon>Colpodellida</taxon>
        <taxon>Vitrellaceae</taxon>
        <taxon>Vitrella</taxon>
    </lineage>
</organism>
<dbReference type="GO" id="GO:0005929">
    <property type="term" value="C:cilium"/>
    <property type="evidence" value="ECO:0007669"/>
    <property type="project" value="TreeGrafter"/>
</dbReference>
<dbReference type="Pfam" id="PF15305">
    <property type="entry name" value="IFT43"/>
    <property type="match status" value="1"/>
</dbReference>
<dbReference type="PANTHER" id="PTHR33724:SF1">
    <property type="entry name" value="INTRAFLAGELLAR TRANSPORT PROTEIN 43 HOMOLOG"/>
    <property type="match status" value="1"/>
</dbReference>
<dbReference type="OrthoDB" id="206950at2759"/>
<keyword evidence="1" id="KW-0970">Cilium biogenesis/degradation</keyword>
<evidence type="ECO:0000256" key="2">
    <source>
        <dbReference type="SAM" id="MobiDB-lite"/>
    </source>
</evidence>
<accession>A0A0G4FG39</accession>
<dbReference type="PANTHER" id="PTHR33724">
    <property type="entry name" value="INTRAFLAGELLAR TRANSPORT PROTEIN 43 HOMOLOG"/>
    <property type="match status" value="1"/>
</dbReference>
<dbReference type="GO" id="GO:0035721">
    <property type="term" value="P:intraciliary retrograde transport"/>
    <property type="evidence" value="ECO:0007669"/>
    <property type="project" value="TreeGrafter"/>
</dbReference>
<feature type="compositionally biased region" description="Polar residues" evidence="2">
    <location>
        <begin position="1"/>
        <end position="10"/>
    </location>
</feature>
<dbReference type="GO" id="GO:0030991">
    <property type="term" value="C:intraciliary transport particle A"/>
    <property type="evidence" value="ECO:0007669"/>
    <property type="project" value="InterPro"/>
</dbReference>
<evidence type="ECO:0000313" key="4">
    <source>
        <dbReference type="Proteomes" id="UP000041254"/>
    </source>
</evidence>
<sequence>MSEQRQQGWSSDGPPVPRGPGGVAKREPDLEPMDSSGQDEPQIPTLEEADDDDHTQHQVAAPPAFLKVLKPVSIKKDFRSTLLLHPEEGVDLSILTTTLCSEKAIREAEQDVLWDYDILFSEIASSLRSQTFEDTDTHSKTNMATQGGVAYDLPY</sequence>
<dbReference type="InParanoid" id="A0A0G4FG39"/>